<feature type="compositionally biased region" description="Polar residues" evidence="1">
    <location>
        <begin position="91"/>
        <end position="108"/>
    </location>
</feature>
<dbReference type="Gramene" id="Solyc10g050760.1.1">
    <property type="protein sequence ID" value="Solyc10g050760.1.1"/>
    <property type="gene ID" value="Solyc10g050760.1"/>
</dbReference>
<evidence type="ECO:0000313" key="3">
    <source>
        <dbReference type="Proteomes" id="UP000004994"/>
    </source>
</evidence>
<dbReference type="InParanoid" id="K4D0N1"/>
<dbReference type="Proteomes" id="UP000004994">
    <property type="component" value="Chromosome 10"/>
</dbReference>
<protein>
    <submittedName>
        <fullName evidence="2">Uncharacterized protein</fullName>
    </submittedName>
</protein>
<sequence length="126" mass="14038">MEKTMKIKKRMMTTKKRRNYKNDLSSPCSFHLPYRITPDFSCNIKQLLVFSGVDLQYYSLRRLCGKLDQGENGTRMAYKFDPENLKPTGILNLTTSSGGNGKTDTTPVSAGGDGQSDDKTDGSSKI</sequence>
<reference evidence="2" key="1">
    <citation type="journal article" date="2012" name="Nature">
        <title>The tomato genome sequence provides insights into fleshy fruit evolution.</title>
        <authorList>
            <consortium name="Tomato Genome Consortium"/>
        </authorList>
    </citation>
    <scope>NUCLEOTIDE SEQUENCE [LARGE SCALE GENOMIC DNA]</scope>
    <source>
        <strain evidence="2">cv. Heinz 1706</strain>
    </source>
</reference>
<accession>K4D0N1</accession>
<proteinExistence type="predicted"/>
<dbReference type="PaxDb" id="4081-Solyc10g050760.1.1"/>
<name>K4D0N1_SOLLC</name>
<feature type="compositionally biased region" description="Basic and acidic residues" evidence="1">
    <location>
        <begin position="116"/>
        <end position="126"/>
    </location>
</feature>
<evidence type="ECO:0000256" key="1">
    <source>
        <dbReference type="SAM" id="MobiDB-lite"/>
    </source>
</evidence>
<reference evidence="2" key="2">
    <citation type="submission" date="2015-06" db="UniProtKB">
        <authorList>
            <consortium name="EnsemblPlants"/>
        </authorList>
    </citation>
    <scope>IDENTIFICATION</scope>
    <source>
        <strain evidence="2">cv. Heinz 1706</strain>
    </source>
</reference>
<dbReference type="EnsemblPlants" id="Solyc10g050760.1.1">
    <property type="protein sequence ID" value="Solyc10g050760.1.1"/>
    <property type="gene ID" value="Solyc10g050760.1"/>
</dbReference>
<dbReference type="AlphaFoldDB" id="K4D0N1"/>
<keyword evidence="3" id="KW-1185">Reference proteome</keyword>
<organism evidence="2">
    <name type="scientific">Solanum lycopersicum</name>
    <name type="common">Tomato</name>
    <name type="synonym">Lycopersicon esculentum</name>
    <dbReference type="NCBI Taxonomy" id="4081"/>
    <lineage>
        <taxon>Eukaryota</taxon>
        <taxon>Viridiplantae</taxon>
        <taxon>Streptophyta</taxon>
        <taxon>Embryophyta</taxon>
        <taxon>Tracheophyta</taxon>
        <taxon>Spermatophyta</taxon>
        <taxon>Magnoliopsida</taxon>
        <taxon>eudicotyledons</taxon>
        <taxon>Gunneridae</taxon>
        <taxon>Pentapetalae</taxon>
        <taxon>asterids</taxon>
        <taxon>lamiids</taxon>
        <taxon>Solanales</taxon>
        <taxon>Solanaceae</taxon>
        <taxon>Solanoideae</taxon>
        <taxon>Solaneae</taxon>
        <taxon>Solanum</taxon>
        <taxon>Solanum subgen. Lycopersicon</taxon>
    </lineage>
</organism>
<feature type="region of interest" description="Disordered" evidence="1">
    <location>
        <begin position="87"/>
        <end position="126"/>
    </location>
</feature>
<evidence type="ECO:0000313" key="2">
    <source>
        <dbReference type="EnsemblPlants" id="Solyc10g050760.1.1"/>
    </source>
</evidence>
<dbReference type="HOGENOM" id="CLU_1985485_0_0_1"/>